<evidence type="ECO:0000313" key="2">
    <source>
        <dbReference type="Proteomes" id="UP000198972"/>
    </source>
</evidence>
<dbReference type="Proteomes" id="UP000198972">
    <property type="component" value="Unassembled WGS sequence"/>
</dbReference>
<gene>
    <name evidence="1" type="ORF">SAMN04488542_11146</name>
</gene>
<evidence type="ECO:0000313" key="1">
    <source>
        <dbReference type="EMBL" id="SDF46154.1"/>
    </source>
</evidence>
<dbReference type="AlphaFoldDB" id="A0A1G7LA13"/>
<evidence type="ECO:0008006" key="3">
    <source>
        <dbReference type="Google" id="ProtNLM"/>
    </source>
</evidence>
<dbReference type="PROSITE" id="PS51257">
    <property type="entry name" value="PROKAR_LIPOPROTEIN"/>
    <property type="match status" value="1"/>
</dbReference>
<dbReference type="OrthoDB" id="2614520at2"/>
<accession>A0A1G7LA13</accession>
<protein>
    <recommendedName>
        <fullName evidence="3">Lipoprotein</fullName>
    </recommendedName>
</protein>
<sequence>MKRKWIFLGILVLIIVTLLAACNERVVFMGFSSSTKNKIEASYKLFTGTDEKKVSLKNGQTLAIDYQSKVEKGELTIKLYDPDNQLLKDLSTNKSGNEKIGVDKDGIYRLEITGNNTKGSYELTYKIE</sequence>
<organism evidence="1 2">
    <name type="scientific">Fontibacillus panacisegetis</name>
    <dbReference type="NCBI Taxonomy" id="670482"/>
    <lineage>
        <taxon>Bacteria</taxon>
        <taxon>Bacillati</taxon>
        <taxon>Bacillota</taxon>
        <taxon>Bacilli</taxon>
        <taxon>Bacillales</taxon>
        <taxon>Paenibacillaceae</taxon>
        <taxon>Fontibacillus</taxon>
    </lineage>
</organism>
<dbReference type="RefSeq" id="WP_091229854.1">
    <property type="nucleotide sequence ID" value="NZ_FNBG01000011.1"/>
</dbReference>
<dbReference type="EMBL" id="FNBG01000011">
    <property type="protein sequence ID" value="SDF46154.1"/>
    <property type="molecule type" value="Genomic_DNA"/>
</dbReference>
<name>A0A1G7LA13_9BACL</name>
<proteinExistence type="predicted"/>
<keyword evidence="2" id="KW-1185">Reference proteome</keyword>
<dbReference type="Gene3D" id="2.60.120.380">
    <property type="match status" value="1"/>
</dbReference>
<reference evidence="1 2" key="1">
    <citation type="submission" date="2016-10" db="EMBL/GenBank/DDBJ databases">
        <authorList>
            <person name="de Groot N.N."/>
        </authorList>
    </citation>
    <scope>NUCLEOTIDE SEQUENCE [LARGE SCALE GENOMIC DNA]</scope>
    <source>
        <strain evidence="1 2">DSM 28129</strain>
    </source>
</reference>